<sequence length="36" mass="3846">MISLTLTGCVVRQVVNTPLMQWRGAATAFPSVILGN</sequence>
<dbReference type="AlphaFoldDB" id="A0A1N6M7K4"/>
<reference evidence="1 4" key="3">
    <citation type="journal article" date="2020" name="J. Nat. Prod.">
        <title>Genomics-Metabolomics Profiling Disclosed Marine Vibrio spartinae 3.6 as a Producer of a New Branched Side Chain Prodigiosin.</title>
        <authorList>
            <person name="Vitale G.A."/>
            <person name="Sciarretta M."/>
            <person name="Palma Esposito F."/>
            <person name="January G.G."/>
            <person name="Giaccio M."/>
            <person name="Bunk B."/>
            <person name="Sproer C."/>
            <person name="Bajerski F."/>
            <person name="Power D."/>
            <person name="Festa C."/>
            <person name="Monti M.C."/>
            <person name="D'Auria M.V."/>
            <person name="de Pascale D."/>
        </authorList>
    </citation>
    <scope>NUCLEOTIDE SEQUENCE [LARGE SCALE GENOMIC DNA]</scope>
    <source>
        <strain evidence="1 4">3.6</strain>
    </source>
</reference>
<reference evidence="1" key="2">
    <citation type="submission" date="2019-11" db="EMBL/GenBank/DDBJ databases">
        <authorList>
            <person name="January G."/>
            <person name="Bunk B."/>
        </authorList>
    </citation>
    <scope>NUCLEOTIDE SEQUENCE</scope>
    <source>
        <strain evidence="1">3.6</strain>
    </source>
</reference>
<dbReference type="EMBL" id="CP046268">
    <property type="protein sequence ID" value="QMV14059.1"/>
    <property type="molecule type" value="Genomic_DNA"/>
</dbReference>
<proteinExistence type="predicted"/>
<organism evidence="2 3">
    <name type="scientific">Vibrio spartinae</name>
    <dbReference type="NCBI Taxonomy" id="1918945"/>
    <lineage>
        <taxon>Bacteria</taxon>
        <taxon>Pseudomonadati</taxon>
        <taxon>Pseudomonadota</taxon>
        <taxon>Gammaproteobacteria</taxon>
        <taxon>Vibrionales</taxon>
        <taxon>Vibrionaceae</taxon>
        <taxon>Vibrio</taxon>
    </lineage>
</organism>
<evidence type="ECO:0000313" key="4">
    <source>
        <dbReference type="Proteomes" id="UP000515264"/>
    </source>
</evidence>
<evidence type="ECO:0000313" key="2">
    <source>
        <dbReference type="EMBL" id="SIO95326.1"/>
    </source>
</evidence>
<evidence type="ECO:0000313" key="1">
    <source>
        <dbReference type="EMBL" id="QMV14059.1"/>
    </source>
</evidence>
<dbReference type="Proteomes" id="UP000184774">
    <property type="component" value="Unassembled WGS sequence"/>
</dbReference>
<dbReference type="EMBL" id="FSSB01000018">
    <property type="protein sequence ID" value="SIO95326.1"/>
    <property type="molecule type" value="Genomic_DNA"/>
</dbReference>
<protein>
    <submittedName>
        <fullName evidence="2">Uncharacterized protein</fullName>
    </submittedName>
</protein>
<reference evidence="2 3" key="1">
    <citation type="submission" date="2016-12" db="EMBL/GenBank/DDBJ databases">
        <authorList>
            <person name="Song W.-J."/>
            <person name="Kurnit D.M."/>
        </authorList>
    </citation>
    <scope>NUCLEOTIDE SEQUENCE [LARGE SCALE GENOMIC DNA]</scope>
    <source>
        <strain evidence="2 3">CECT 9026</strain>
    </source>
</reference>
<accession>A0A1N6M7K4</accession>
<dbReference type="Proteomes" id="UP000515264">
    <property type="component" value="Chromosome 1"/>
</dbReference>
<keyword evidence="4" id="KW-1185">Reference proteome</keyword>
<evidence type="ECO:0000313" key="3">
    <source>
        <dbReference type="Proteomes" id="UP000184774"/>
    </source>
</evidence>
<gene>
    <name evidence="2" type="ORF">VSP9026_03068</name>
    <name evidence="1" type="ORF">Vspart_01307</name>
</gene>
<name>A0A1N6M7K4_9VIBR</name>